<name>A0A1T5EFF1_9SPHI</name>
<accession>A0A1T5EFF1</accession>
<reference evidence="3" key="1">
    <citation type="submission" date="2017-02" db="EMBL/GenBank/DDBJ databases">
        <authorList>
            <person name="Varghese N."/>
            <person name="Submissions S."/>
        </authorList>
    </citation>
    <scope>NUCLEOTIDE SEQUENCE [LARGE SCALE GENOMIC DNA]</scope>
    <source>
        <strain evidence="3">DSM 24091</strain>
    </source>
</reference>
<dbReference type="EMBL" id="FUZF01000011">
    <property type="protein sequence ID" value="SKB82817.1"/>
    <property type="molecule type" value="Genomic_DNA"/>
</dbReference>
<feature type="compositionally biased region" description="Basic and acidic residues" evidence="1">
    <location>
        <begin position="1"/>
        <end position="15"/>
    </location>
</feature>
<evidence type="ECO:0000313" key="2">
    <source>
        <dbReference type="EMBL" id="SKB82817.1"/>
    </source>
</evidence>
<dbReference type="Proteomes" id="UP000190150">
    <property type="component" value="Unassembled WGS sequence"/>
</dbReference>
<gene>
    <name evidence="2" type="ORF">SAMN05660841_02551</name>
</gene>
<organism evidence="2 3">
    <name type="scientific">Sphingobacterium nematocida</name>
    <dbReference type="NCBI Taxonomy" id="1513896"/>
    <lineage>
        <taxon>Bacteria</taxon>
        <taxon>Pseudomonadati</taxon>
        <taxon>Bacteroidota</taxon>
        <taxon>Sphingobacteriia</taxon>
        <taxon>Sphingobacteriales</taxon>
        <taxon>Sphingobacteriaceae</taxon>
        <taxon>Sphingobacterium</taxon>
    </lineage>
</organism>
<sequence>MKTETQTRQEQETAQRKSKNQGSIGQILQAYRKTNANNTNTPVVQRNPREQLGQDLFQNLGSSNFLAKGIFKGMNHMMYRNNIPMSPEHELVLRQKLITENAGLWDTLKAENPHVLASQGHGLLYNMGKQFHTHVVHPFTKQ</sequence>
<dbReference type="AlphaFoldDB" id="A0A1T5EFF1"/>
<dbReference type="OrthoDB" id="9833672at2"/>
<dbReference type="RefSeq" id="WP_079643461.1">
    <property type="nucleotide sequence ID" value="NZ_FUZF01000011.1"/>
</dbReference>
<evidence type="ECO:0000256" key="1">
    <source>
        <dbReference type="SAM" id="MobiDB-lite"/>
    </source>
</evidence>
<protein>
    <submittedName>
        <fullName evidence="2">Uncharacterized protein</fullName>
    </submittedName>
</protein>
<feature type="region of interest" description="Disordered" evidence="1">
    <location>
        <begin position="1"/>
        <end position="24"/>
    </location>
</feature>
<proteinExistence type="predicted"/>
<keyword evidence="3" id="KW-1185">Reference proteome</keyword>
<evidence type="ECO:0000313" key="3">
    <source>
        <dbReference type="Proteomes" id="UP000190150"/>
    </source>
</evidence>
<dbReference type="STRING" id="1513896.SAMN05660841_02551"/>